<protein>
    <submittedName>
        <fullName evidence="2">Uncharacterized protein</fullName>
    </submittedName>
</protein>
<comment type="caution">
    <text evidence="2">The sequence shown here is derived from an EMBL/GenBank/DDBJ whole genome shotgun (WGS) entry which is preliminary data.</text>
</comment>
<dbReference type="Pfam" id="PF20414">
    <property type="entry name" value="DUF6698"/>
    <property type="match status" value="1"/>
</dbReference>
<evidence type="ECO:0000313" key="2">
    <source>
        <dbReference type="EMBL" id="KAK7439029.1"/>
    </source>
</evidence>
<proteinExistence type="predicted"/>
<dbReference type="EMBL" id="JBANRG010000075">
    <property type="protein sequence ID" value="KAK7439029.1"/>
    <property type="molecule type" value="Genomic_DNA"/>
</dbReference>
<name>A0ABR1IV83_9AGAR</name>
<sequence>MADPKHQARPQPTQPTQSHTSNSRAQPPATTRQPARDRQGQSRPPLRETQPRPREREAGIRQRKFEEFADKARDENSSENRVYKVLAPYLNIGRYFVRGIDMTANIDEVIAVGMAEEARLKRIAAREARIASGARLAVNNDETDANMTEKERKKKACNIASYSAVVERYPFLKERLEECALYGDPELQGILLRVIRTGMKEARRNDTKTLKDDILDWIPTLFDNDLKTLGKDLDAFKWPKLTKSILKSERGINNSQLAMLLLPWKEASRFWVEAEGMDDVKRIMDDISDGTIPPMKSDNIPAFLTQWSKHDPKQMLRGLLLGSLLIAAFKAIFTGPSSALEPKIVATKAGNAKLHNIKTVSIPLLAYTIAQVRFALSPMQSWRSKDGKFNTNNFYAWISEYLNNTPLAWRTKTFKILNQYVAFPACFLVNHFVF</sequence>
<feature type="region of interest" description="Disordered" evidence="1">
    <location>
        <begin position="1"/>
        <end position="78"/>
    </location>
</feature>
<dbReference type="InterPro" id="IPR046521">
    <property type="entry name" value="DUF6698"/>
</dbReference>
<feature type="compositionally biased region" description="Polar residues" evidence="1">
    <location>
        <begin position="10"/>
        <end position="33"/>
    </location>
</feature>
<accession>A0ABR1IV83</accession>
<gene>
    <name evidence="2" type="ORF">VKT23_017735</name>
</gene>
<dbReference type="Proteomes" id="UP001498398">
    <property type="component" value="Unassembled WGS sequence"/>
</dbReference>
<reference evidence="2 3" key="1">
    <citation type="submission" date="2024-01" db="EMBL/GenBank/DDBJ databases">
        <title>A draft genome for the cacao thread blight pathogen Marasmiellus scandens.</title>
        <authorList>
            <person name="Baruah I.K."/>
            <person name="Leung J."/>
            <person name="Bukari Y."/>
            <person name="Amoako-Attah I."/>
            <person name="Meinhardt L.W."/>
            <person name="Bailey B.A."/>
            <person name="Cohen S.P."/>
        </authorList>
    </citation>
    <scope>NUCLEOTIDE SEQUENCE [LARGE SCALE GENOMIC DNA]</scope>
    <source>
        <strain evidence="2 3">GH-19</strain>
    </source>
</reference>
<organism evidence="2 3">
    <name type="scientific">Marasmiellus scandens</name>
    <dbReference type="NCBI Taxonomy" id="2682957"/>
    <lineage>
        <taxon>Eukaryota</taxon>
        <taxon>Fungi</taxon>
        <taxon>Dikarya</taxon>
        <taxon>Basidiomycota</taxon>
        <taxon>Agaricomycotina</taxon>
        <taxon>Agaricomycetes</taxon>
        <taxon>Agaricomycetidae</taxon>
        <taxon>Agaricales</taxon>
        <taxon>Marasmiineae</taxon>
        <taxon>Omphalotaceae</taxon>
        <taxon>Marasmiellus</taxon>
    </lineage>
</organism>
<keyword evidence="3" id="KW-1185">Reference proteome</keyword>
<evidence type="ECO:0000256" key="1">
    <source>
        <dbReference type="SAM" id="MobiDB-lite"/>
    </source>
</evidence>
<feature type="compositionally biased region" description="Basic and acidic residues" evidence="1">
    <location>
        <begin position="34"/>
        <end position="78"/>
    </location>
</feature>
<evidence type="ECO:0000313" key="3">
    <source>
        <dbReference type="Proteomes" id="UP001498398"/>
    </source>
</evidence>